<dbReference type="EMBL" id="JASBNA010000003">
    <property type="protein sequence ID" value="KAK7694109.1"/>
    <property type="molecule type" value="Genomic_DNA"/>
</dbReference>
<dbReference type="Proteomes" id="UP001385951">
    <property type="component" value="Unassembled WGS sequence"/>
</dbReference>
<evidence type="ECO:0000313" key="1">
    <source>
        <dbReference type="EMBL" id="KAK7694109.1"/>
    </source>
</evidence>
<gene>
    <name evidence="1" type="ORF">QCA50_003685</name>
</gene>
<protein>
    <submittedName>
        <fullName evidence="1">Uncharacterized protein</fullName>
    </submittedName>
</protein>
<comment type="caution">
    <text evidence="1">The sequence shown here is derived from an EMBL/GenBank/DDBJ whole genome shotgun (WGS) entry which is preliminary data.</text>
</comment>
<proteinExistence type="predicted"/>
<name>A0AAW0GQJ0_9APHY</name>
<evidence type="ECO:0000313" key="2">
    <source>
        <dbReference type="Proteomes" id="UP001385951"/>
    </source>
</evidence>
<organism evidence="1 2">
    <name type="scientific">Cerrena zonata</name>
    <dbReference type="NCBI Taxonomy" id="2478898"/>
    <lineage>
        <taxon>Eukaryota</taxon>
        <taxon>Fungi</taxon>
        <taxon>Dikarya</taxon>
        <taxon>Basidiomycota</taxon>
        <taxon>Agaricomycotina</taxon>
        <taxon>Agaricomycetes</taxon>
        <taxon>Polyporales</taxon>
        <taxon>Cerrenaceae</taxon>
        <taxon>Cerrena</taxon>
    </lineage>
</organism>
<dbReference type="AlphaFoldDB" id="A0AAW0GQJ0"/>
<sequence length="62" mass="6543">MPEAVAKTATATTTQKPQFLDIPKSADYVNVHSSEPDESGYTFTIIAPSPAISEADPMDATS</sequence>
<accession>A0AAW0GQJ0</accession>
<keyword evidence="2" id="KW-1185">Reference proteome</keyword>
<reference evidence="1 2" key="1">
    <citation type="submission" date="2022-09" db="EMBL/GenBank/DDBJ databases">
        <authorList>
            <person name="Palmer J.M."/>
        </authorList>
    </citation>
    <scope>NUCLEOTIDE SEQUENCE [LARGE SCALE GENOMIC DNA]</scope>
    <source>
        <strain evidence="1 2">DSM 7382</strain>
    </source>
</reference>